<gene>
    <name evidence="13" type="ORF">GTK09_24530</name>
</gene>
<feature type="short sequence motif" description="TonB C-terminal box" evidence="11">
    <location>
        <begin position="466"/>
        <end position="483"/>
    </location>
</feature>
<keyword evidence="6" id="KW-0798">TonB box</keyword>
<dbReference type="PANTHER" id="PTHR30069:SF41">
    <property type="entry name" value="HEME_HEMOPEXIN UTILIZATION PROTEIN C"/>
    <property type="match status" value="1"/>
</dbReference>
<dbReference type="InterPro" id="IPR039426">
    <property type="entry name" value="TonB-dep_rcpt-like"/>
</dbReference>
<keyword evidence="4 10" id="KW-1134">Transmembrane beta strand</keyword>
<keyword evidence="7 10" id="KW-0472">Membrane</keyword>
<evidence type="ECO:0000256" key="9">
    <source>
        <dbReference type="ARBA" id="ARBA00023237"/>
    </source>
</evidence>
<evidence type="ECO:0000256" key="11">
    <source>
        <dbReference type="PROSITE-ProRule" id="PRU10144"/>
    </source>
</evidence>
<keyword evidence="9 10" id="KW-0998">Cell outer membrane</keyword>
<evidence type="ECO:0000256" key="1">
    <source>
        <dbReference type="ARBA" id="ARBA00004571"/>
    </source>
</evidence>
<dbReference type="GO" id="GO:0009279">
    <property type="term" value="C:cell outer membrane"/>
    <property type="evidence" value="ECO:0007669"/>
    <property type="project" value="UniProtKB-SubCell"/>
</dbReference>
<dbReference type="InterPro" id="IPR000531">
    <property type="entry name" value="Beta-barrel_TonB"/>
</dbReference>
<evidence type="ECO:0000256" key="8">
    <source>
        <dbReference type="ARBA" id="ARBA00023170"/>
    </source>
</evidence>
<dbReference type="GO" id="GO:0044718">
    <property type="term" value="P:siderophore transmembrane transport"/>
    <property type="evidence" value="ECO:0007669"/>
    <property type="project" value="TreeGrafter"/>
</dbReference>
<evidence type="ECO:0000256" key="5">
    <source>
        <dbReference type="ARBA" id="ARBA00022692"/>
    </source>
</evidence>
<dbReference type="EMBL" id="JAAAMG010000033">
    <property type="protein sequence ID" value="NDW07584.1"/>
    <property type="molecule type" value="Genomic_DNA"/>
</dbReference>
<dbReference type="GO" id="GO:0015344">
    <property type="term" value="F:siderophore uptake transmembrane transporter activity"/>
    <property type="evidence" value="ECO:0007669"/>
    <property type="project" value="TreeGrafter"/>
</dbReference>
<comment type="subcellular location">
    <subcellularLocation>
        <location evidence="1 10">Cell outer membrane</location>
        <topology evidence="1 10">Multi-pass membrane protein</topology>
    </subcellularLocation>
</comment>
<evidence type="ECO:0000256" key="2">
    <source>
        <dbReference type="ARBA" id="ARBA00009810"/>
    </source>
</evidence>
<dbReference type="PANTHER" id="PTHR30069">
    <property type="entry name" value="TONB-DEPENDENT OUTER MEMBRANE RECEPTOR"/>
    <property type="match status" value="1"/>
</dbReference>
<keyword evidence="14" id="KW-1185">Reference proteome</keyword>
<evidence type="ECO:0000256" key="10">
    <source>
        <dbReference type="PROSITE-ProRule" id="PRU01360"/>
    </source>
</evidence>
<dbReference type="Gene3D" id="2.40.170.20">
    <property type="entry name" value="TonB-dependent receptor, beta-barrel domain"/>
    <property type="match status" value="1"/>
</dbReference>
<evidence type="ECO:0000256" key="3">
    <source>
        <dbReference type="ARBA" id="ARBA00022448"/>
    </source>
</evidence>
<dbReference type="PROSITE" id="PS01156">
    <property type="entry name" value="TONB_DEPENDENT_REC_2"/>
    <property type="match status" value="1"/>
</dbReference>
<feature type="domain" description="TonB-dependent receptor-like beta-barrel" evidence="12">
    <location>
        <begin position="6"/>
        <end position="455"/>
    </location>
</feature>
<keyword evidence="5 10" id="KW-0812">Transmembrane</keyword>
<evidence type="ECO:0000259" key="12">
    <source>
        <dbReference type="Pfam" id="PF00593"/>
    </source>
</evidence>
<evidence type="ECO:0000256" key="6">
    <source>
        <dbReference type="ARBA" id="ARBA00023077"/>
    </source>
</evidence>
<organism evidence="13 14">
    <name type="scientific">Jiella pacifica</name>
    <dbReference type="NCBI Taxonomy" id="2696469"/>
    <lineage>
        <taxon>Bacteria</taxon>
        <taxon>Pseudomonadati</taxon>
        <taxon>Pseudomonadota</taxon>
        <taxon>Alphaproteobacteria</taxon>
        <taxon>Hyphomicrobiales</taxon>
        <taxon>Aurantimonadaceae</taxon>
        <taxon>Jiella</taxon>
    </lineage>
</organism>
<comment type="caution">
    <text evidence="13">The sequence shown here is derived from an EMBL/GenBank/DDBJ whole genome shotgun (WGS) entry which is preliminary data.</text>
</comment>
<proteinExistence type="inferred from homology"/>
<evidence type="ECO:0000256" key="7">
    <source>
        <dbReference type="ARBA" id="ARBA00023136"/>
    </source>
</evidence>
<keyword evidence="8 13" id="KW-0675">Receptor</keyword>
<dbReference type="Proteomes" id="UP000469011">
    <property type="component" value="Unassembled WGS sequence"/>
</dbReference>
<dbReference type="InterPro" id="IPR010917">
    <property type="entry name" value="TonB_rcpt_CS"/>
</dbReference>
<dbReference type="RefSeq" id="WP_163466042.1">
    <property type="nucleotide sequence ID" value="NZ_JAAAMG010000033.1"/>
</dbReference>
<dbReference type="SUPFAM" id="SSF56935">
    <property type="entry name" value="Porins"/>
    <property type="match status" value="1"/>
</dbReference>
<evidence type="ECO:0000313" key="14">
    <source>
        <dbReference type="Proteomes" id="UP000469011"/>
    </source>
</evidence>
<reference evidence="13 14" key="1">
    <citation type="submission" date="2020-01" db="EMBL/GenBank/DDBJ databases">
        <title>Jiella pacifica sp. nov.</title>
        <authorList>
            <person name="Xue Z."/>
            <person name="Zhu S."/>
            <person name="Chen J."/>
            <person name="Yang J."/>
        </authorList>
    </citation>
    <scope>NUCLEOTIDE SEQUENCE [LARGE SCALE GENOMIC DNA]</scope>
    <source>
        <strain evidence="13 14">40Bstr34</strain>
    </source>
</reference>
<dbReference type="PROSITE" id="PS52016">
    <property type="entry name" value="TONB_DEPENDENT_REC_3"/>
    <property type="match status" value="1"/>
</dbReference>
<comment type="similarity">
    <text evidence="2 10">Belongs to the TonB-dependent receptor family.</text>
</comment>
<name>A0A6N9T838_9HYPH</name>
<dbReference type="Pfam" id="PF00593">
    <property type="entry name" value="TonB_dep_Rec_b-barrel"/>
    <property type="match status" value="1"/>
</dbReference>
<evidence type="ECO:0000256" key="4">
    <source>
        <dbReference type="ARBA" id="ARBA00022452"/>
    </source>
</evidence>
<evidence type="ECO:0000313" key="13">
    <source>
        <dbReference type="EMBL" id="NDW07584.1"/>
    </source>
</evidence>
<protein>
    <submittedName>
        <fullName evidence="13">TonB-dependent receptor</fullName>
    </submittedName>
</protein>
<dbReference type="InterPro" id="IPR036942">
    <property type="entry name" value="Beta-barrel_TonB_sf"/>
</dbReference>
<sequence length="483" mass="54354">VFNTSEDTFSALAKGTVRWGEDHSLELGYVHFESDFGESMGSLLFQQDDGFRQVKLSEVSTDTLTARYHWDPVDDMFDLRFNVWASKAESTTRAVAAAPDFSQWGIIPADEPRYTRTWTYGADVTNTSRFDLDEGRFRFDYGLSYLVEDAKGDEYCSRTFTRDRCVWLQPSVGTRDVGSVFSRGEWEVTDWLKFDAGLRYDFYRLEDEGPTAVAGDSTRDGGRLNPSLGVTLTPLEGLQLFARYAEGVRPPTLRETMGSDANAIPNPDLEPETTKSTELGFNVLRNAVLTQDDKVRLKVAYFHNDHDDYISRVPSNAGPGQYVFTFDNIDKAMFEGIEVSGGYDAGIFFTDFALTHYTDYEFCRGGVCGDATIDTDYAVAHIPAETSLSLTMGTRLFEERLVLGGRVTYAGSRLAPLTSSDRQRTPFWLPYTTVDAFASYEFNDNLTFDMQAENLFDRYYVDAQDGWVPAPGRTIRANVTAKF</sequence>
<keyword evidence="3 10" id="KW-0813">Transport</keyword>
<accession>A0A6N9T838</accession>
<dbReference type="AlphaFoldDB" id="A0A6N9T838"/>
<feature type="non-terminal residue" evidence="13">
    <location>
        <position position="1"/>
    </location>
</feature>